<dbReference type="KEGG" id="rhom:FRIFI_1823"/>
<dbReference type="RefSeq" id="WP_166505678.1">
    <property type="nucleotide sequence ID" value="NZ_LN650648.1"/>
</dbReference>
<evidence type="ECO:0000259" key="2">
    <source>
        <dbReference type="Pfam" id="PF22819"/>
    </source>
</evidence>
<proteinExistence type="predicted"/>
<feature type="domain" description="TcaA protein NTF2-like" evidence="2">
    <location>
        <begin position="353"/>
        <end position="464"/>
    </location>
</feature>
<evidence type="ECO:0000256" key="1">
    <source>
        <dbReference type="SAM" id="Phobius"/>
    </source>
</evidence>
<evidence type="ECO:0000313" key="3">
    <source>
        <dbReference type="EMBL" id="CEI73354.1"/>
    </source>
</evidence>
<name>A0A2P2BVW1_9FIRM</name>
<dbReference type="Proteomes" id="UP000245695">
    <property type="component" value="Chromosome 1"/>
</dbReference>
<reference evidence="3 4" key="1">
    <citation type="submission" date="2014-09" db="EMBL/GenBank/DDBJ databases">
        <authorList>
            <person name="Hornung B.V."/>
        </authorList>
    </citation>
    <scope>NUCLEOTIDE SEQUENCE [LARGE SCALE GENOMIC DNA]</scope>
    <source>
        <strain evidence="3 4">FRIFI</strain>
    </source>
</reference>
<dbReference type="SUPFAM" id="SSF49373">
    <property type="entry name" value="Invasin/intimin cell-adhesion fragments"/>
    <property type="match status" value="1"/>
</dbReference>
<keyword evidence="1" id="KW-0472">Membrane</keyword>
<keyword evidence="1" id="KW-1133">Transmembrane helix</keyword>
<dbReference type="Pfam" id="PF22819">
    <property type="entry name" value="TcaA_5th"/>
    <property type="match status" value="1"/>
</dbReference>
<dbReference type="InterPro" id="IPR054528">
    <property type="entry name" value="TcaA_5th"/>
</dbReference>
<feature type="transmembrane region" description="Helical" evidence="1">
    <location>
        <begin position="214"/>
        <end position="233"/>
    </location>
</feature>
<dbReference type="AlphaFoldDB" id="A0A2P2BVW1"/>
<keyword evidence="4" id="KW-1185">Reference proteome</keyword>
<sequence>MGNNLTEKELIEKINSIWIKNKKSEDVINCCETLFNQTNDINIDIYIIYLNTLVNLKKYSKAFEVIDNNKQLGKMNEIISFKMKLLFFLNRYEELEKYISNVELDEDNEKLAQKILSQIKPKQKTNKPQEIKDKSVVNENTVDKKDKVIEKSKLVKEQPRFKEVKVTNEVKIEREQPTVKESNIISEYKIANETPKVDSKEVKDNNKTKNKFKIILPTLVIVLLVVGGSIFILNKKDSDVVINTVLNLSNQEEIKQYQSGQESISYELPIGKEFEFISSANSSTDKELYVTYNVSDENIATITEDGFFKGKKAGTVDVLTLNKNKVVNTIKVKVVKAQVILEDETTYDVLPTDEIREVLKNYEKDYIQAVNEGNYSLVEKYLVKGGPLDKEHKTNIKKFYDDGIREELKSFEFISIDEISNGEYIVNVNETIAITKNGEKKVKQFDSFYNVKLQDNGEYLIYEMQINEINEEIDKKLSVEEAIEFCTNRLKEIDWYNDTYGQGEYYGTSEEEGSRGYYYIIYECGESFYVNPEKMEVYYIAPAGDGFSAAL</sequence>
<dbReference type="Gene3D" id="2.60.40.1080">
    <property type="match status" value="1"/>
</dbReference>
<gene>
    <name evidence="3" type="ORF">FRIFI_1823</name>
</gene>
<protein>
    <submittedName>
        <fullName evidence="3">Invasin/intimin cell-adhesion</fullName>
    </submittedName>
</protein>
<accession>A0A2P2BVW1</accession>
<organism evidence="3 4">
    <name type="scientific">Romboutsia hominis</name>
    <dbReference type="NCBI Taxonomy" id="1507512"/>
    <lineage>
        <taxon>Bacteria</taxon>
        <taxon>Bacillati</taxon>
        <taxon>Bacillota</taxon>
        <taxon>Clostridia</taxon>
        <taxon>Peptostreptococcales</taxon>
        <taxon>Peptostreptococcaceae</taxon>
        <taxon>Romboutsia</taxon>
    </lineage>
</organism>
<evidence type="ECO:0000313" key="4">
    <source>
        <dbReference type="Proteomes" id="UP000245695"/>
    </source>
</evidence>
<keyword evidence="1" id="KW-0812">Transmembrane</keyword>
<dbReference type="InterPro" id="IPR008964">
    <property type="entry name" value="Invasin/intimin_cell_adhesion"/>
</dbReference>
<dbReference type="EMBL" id="LN650648">
    <property type="protein sequence ID" value="CEI73354.1"/>
    <property type="molecule type" value="Genomic_DNA"/>
</dbReference>